<evidence type="ECO:0000313" key="2">
    <source>
        <dbReference type="EMBL" id="OCA15410.1"/>
    </source>
</evidence>
<protein>
    <submittedName>
        <fullName evidence="2">Uncharacterized protein</fullName>
    </submittedName>
</protein>
<name>A0A1B8XXN8_XENTR</name>
<gene>
    <name evidence="2" type="ORF">XENTR_v90029980mg</name>
</gene>
<proteinExistence type="predicted"/>
<organism evidence="2">
    <name type="scientific">Xenopus tropicalis</name>
    <name type="common">Western clawed frog</name>
    <name type="synonym">Silurana tropicalis</name>
    <dbReference type="NCBI Taxonomy" id="8364"/>
    <lineage>
        <taxon>Eukaryota</taxon>
        <taxon>Metazoa</taxon>
        <taxon>Chordata</taxon>
        <taxon>Craniata</taxon>
        <taxon>Vertebrata</taxon>
        <taxon>Euteleostomi</taxon>
        <taxon>Amphibia</taxon>
        <taxon>Batrachia</taxon>
        <taxon>Anura</taxon>
        <taxon>Pipoidea</taxon>
        <taxon>Pipidae</taxon>
        <taxon>Xenopodinae</taxon>
        <taxon>Xenopus</taxon>
        <taxon>Silurana</taxon>
    </lineage>
</organism>
<reference evidence="2" key="1">
    <citation type="submission" date="2009-11" db="EMBL/GenBank/DDBJ databases">
        <authorList>
            <consortium name="US DOE Joint Genome Institute (JGI-PGF)"/>
            <person name="Ottilar R."/>
            <person name="Schmutz J."/>
            <person name="Salamov A."/>
            <person name="Cheng J.F."/>
            <person name="Lucas S."/>
            <person name="Pitluck S."/>
            <person name="Gundlach H."/>
            <person name="Guo Y."/>
            <person name="Haberer G."/>
            <person name="Nasrallah J."/>
            <person name="Mayer K.F.X."/>
            <person name="van de Peer Y."/>
            <person name="Weigel D."/>
            <person name="Grigoriev I.V."/>
        </authorList>
    </citation>
    <scope>NUCLEOTIDE SEQUENCE</scope>
    <source>
        <strain evidence="2">Nigerian</strain>
    </source>
</reference>
<feature type="region of interest" description="Disordered" evidence="1">
    <location>
        <begin position="61"/>
        <end position="99"/>
    </location>
</feature>
<sequence length="99" mass="10024">SPEAQYPRHIAKGACGFSRGCKNPAPSTANIFSGTEAPMGCKGPSVPRLYRVRATPTAVPQVEGWDRGGTTGGGVAAGSASINEESGGGGVGLYHSHLR</sequence>
<feature type="non-terminal residue" evidence="2">
    <location>
        <position position="1"/>
    </location>
</feature>
<feature type="compositionally biased region" description="Gly residues" evidence="1">
    <location>
        <begin position="67"/>
        <end position="76"/>
    </location>
</feature>
<reference evidence="2" key="2">
    <citation type="journal article" date="2010" name="Science">
        <title>The genome of the Western clawed frog Xenopus tropicalis.</title>
        <authorList>
            <person name="Hellsten U."/>
            <person name="Harland R.M."/>
            <person name="Gilchrist M.J."/>
            <person name="Hendrix D."/>
            <person name="Jurka J."/>
            <person name="Kapitonov V."/>
            <person name="Ovcharenko I."/>
            <person name="Putnam N.H."/>
            <person name="Shu S."/>
            <person name="Taher L."/>
            <person name="Blitz I.L."/>
            <person name="Blumberg B."/>
            <person name="Dichmann D.S."/>
            <person name="Dubchak I."/>
            <person name="Amaya E."/>
            <person name="Detter J.C."/>
            <person name="Fletcher R."/>
            <person name="Gerhard D.S."/>
            <person name="Goodstein D."/>
            <person name="Graves T."/>
            <person name="Grigoriev I.V."/>
            <person name="Grimwood J."/>
            <person name="Kawashima T."/>
            <person name="Lindquist E."/>
            <person name="Lucas S.M."/>
            <person name="Mead P.E."/>
            <person name="Mitros T."/>
            <person name="Ogino H."/>
            <person name="Ohta Y."/>
            <person name="Poliakov A.V."/>
            <person name="Pollet N."/>
            <person name="Robert J."/>
            <person name="Salamov A."/>
            <person name="Sater A.K."/>
            <person name="Schmutz J."/>
            <person name="Terry A."/>
            <person name="Vize P.D."/>
            <person name="Warren W.C."/>
            <person name="Wells D."/>
            <person name="Wills A."/>
            <person name="Wilson R.K."/>
            <person name="Zimmerman L.B."/>
            <person name="Zorn A.M."/>
            <person name="Grainger R."/>
            <person name="Grammer T."/>
            <person name="Khokha M.K."/>
            <person name="Richardson P.M."/>
            <person name="Rokhsar D.S."/>
        </authorList>
    </citation>
    <scope>NUCLEOTIDE SEQUENCE [LARGE SCALE GENOMIC DNA]</scope>
    <source>
        <strain evidence="2">Nigerian</strain>
    </source>
</reference>
<accession>A0A1B8XXN8</accession>
<evidence type="ECO:0000256" key="1">
    <source>
        <dbReference type="SAM" id="MobiDB-lite"/>
    </source>
</evidence>
<dbReference type="AlphaFoldDB" id="A0A1B8XXN8"/>
<reference evidence="2" key="3">
    <citation type="submission" date="2016-05" db="EMBL/GenBank/DDBJ databases">
        <title>WGS assembly of Xenopus tropicalis.</title>
        <authorList>
            <person name="Sessions A."/>
            <person name="Jenkins J."/>
            <person name="Mitros T."/>
            <person name="Lyons J.T."/>
            <person name="Dichmann D.S."/>
            <person name="Robert J."/>
            <person name="Harland R.M."/>
            <person name="Rokhsar D.S."/>
        </authorList>
    </citation>
    <scope>NUCLEOTIDE SEQUENCE</scope>
    <source>
        <strain evidence="2">Nigerian</strain>
    </source>
</reference>
<dbReference type="EMBL" id="KV460860">
    <property type="protein sequence ID" value="OCA15410.1"/>
    <property type="molecule type" value="Genomic_DNA"/>
</dbReference>